<dbReference type="Proteomes" id="UP001139648">
    <property type="component" value="Unassembled WGS sequence"/>
</dbReference>
<dbReference type="RefSeq" id="WP_253747513.1">
    <property type="nucleotide sequence ID" value="NZ_BAABKA010000060.1"/>
</dbReference>
<dbReference type="GO" id="GO:0003700">
    <property type="term" value="F:DNA-binding transcription factor activity"/>
    <property type="evidence" value="ECO:0007669"/>
    <property type="project" value="TreeGrafter"/>
</dbReference>
<dbReference type="Pfam" id="PF00440">
    <property type="entry name" value="TetR_N"/>
    <property type="match status" value="1"/>
</dbReference>
<organism evidence="6 7">
    <name type="scientific">Nonomuraea thailandensis</name>
    <dbReference type="NCBI Taxonomy" id="1188745"/>
    <lineage>
        <taxon>Bacteria</taxon>
        <taxon>Bacillati</taxon>
        <taxon>Actinomycetota</taxon>
        <taxon>Actinomycetes</taxon>
        <taxon>Streptosporangiales</taxon>
        <taxon>Streptosporangiaceae</taxon>
        <taxon>Nonomuraea</taxon>
    </lineage>
</organism>
<evidence type="ECO:0000313" key="7">
    <source>
        <dbReference type="Proteomes" id="UP001139648"/>
    </source>
</evidence>
<dbReference type="EMBL" id="JAMZEB010000002">
    <property type="protein sequence ID" value="MCP2359997.1"/>
    <property type="molecule type" value="Genomic_DNA"/>
</dbReference>
<dbReference type="PANTHER" id="PTHR30055:SF148">
    <property type="entry name" value="TETR-FAMILY TRANSCRIPTIONAL REGULATOR"/>
    <property type="match status" value="1"/>
</dbReference>
<dbReference type="InterPro" id="IPR011075">
    <property type="entry name" value="TetR_C"/>
</dbReference>
<dbReference type="InterPro" id="IPR009057">
    <property type="entry name" value="Homeodomain-like_sf"/>
</dbReference>
<dbReference type="Gene3D" id="1.10.10.60">
    <property type="entry name" value="Homeodomain-like"/>
    <property type="match status" value="1"/>
</dbReference>
<comment type="caution">
    <text evidence="6">The sequence shown here is derived from an EMBL/GenBank/DDBJ whole genome shotgun (WGS) entry which is preliminary data.</text>
</comment>
<accession>A0A9X2GLP1</accession>
<dbReference type="Pfam" id="PF16859">
    <property type="entry name" value="TetR_C_11"/>
    <property type="match status" value="1"/>
</dbReference>
<name>A0A9X2GLP1_9ACTN</name>
<evidence type="ECO:0000256" key="2">
    <source>
        <dbReference type="ARBA" id="ARBA00023125"/>
    </source>
</evidence>
<dbReference type="AlphaFoldDB" id="A0A9X2GLP1"/>
<dbReference type="SUPFAM" id="SSF48498">
    <property type="entry name" value="Tetracyclin repressor-like, C-terminal domain"/>
    <property type="match status" value="1"/>
</dbReference>
<proteinExistence type="predicted"/>
<evidence type="ECO:0000313" key="6">
    <source>
        <dbReference type="EMBL" id="MCP2359997.1"/>
    </source>
</evidence>
<dbReference type="InterPro" id="IPR036271">
    <property type="entry name" value="Tet_transcr_reg_TetR-rel_C_sf"/>
</dbReference>
<feature type="domain" description="HTH tetR-type" evidence="5">
    <location>
        <begin position="8"/>
        <end position="68"/>
    </location>
</feature>
<keyword evidence="1" id="KW-0805">Transcription regulation</keyword>
<protein>
    <submittedName>
        <fullName evidence="6">AcrR family transcriptional regulator</fullName>
    </submittedName>
</protein>
<evidence type="ECO:0000256" key="4">
    <source>
        <dbReference type="PROSITE-ProRule" id="PRU00335"/>
    </source>
</evidence>
<keyword evidence="2 4" id="KW-0238">DNA-binding</keyword>
<dbReference type="PROSITE" id="PS50977">
    <property type="entry name" value="HTH_TETR_2"/>
    <property type="match status" value="1"/>
</dbReference>
<evidence type="ECO:0000256" key="1">
    <source>
        <dbReference type="ARBA" id="ARBA00023015"/>
    </source>
</evidence>
<dbReference type="InterPro" id="IPR001647">
    <property type="entry name" value="HTH_TetR"/>
</dbReference>
<sequence length="204" mass="21906">MTARRRQVEVDQAILEAAYGELLDRGYAGVTYDGVARRAETSKPVLYRRYPTRASLIFASLRRRLGAVQPPPATGNLRGDLIAWLDAAQARAAEIGGRTYRALLGEADDDLLDAIGALIGMASGDLERHVIEPARARGELGPEPLVAEIAAMPVILLRDRIVFGTATATDVAEIVDRICLPLFRGCDDGRPASAPAESATQEAQ</sequence>
<dbReference type="GO" id="GO:0000976">
    <property type="term" value="F:transcription cis-regulatory region binding"/>
    <property type="evidence" value="ECO:0007669"/>
    <property type="project" value="TreeGrafter"/>
</dbReference>
<keyword evidence="3" id="KW-0804">Transcription</keyword>
<dbReference type="SUPFAM" id="SSF46689">
    <property type="entry name" value="Homeodomain-like"/>
    <property type="match status" value="1"/>
</dbReference>
<dbReference type="PANTHER" id="PTHR30055">
    <property type="entry name" value="HTH-TYPE TRANSCRIPTIONAL REGULATOR RUTR"/>
    <property type="match status" value="1"/>
</dbReference>
<evidence type="ECO:0000259" key="5">
    <source>
        <dbReference type="PROSITE" id="PS50977"/>
    </source>
</evidence>
<keyword evidence="7" id="KW-1185">Reference proteome</keyword>
<reference evidence="6" key="1">
    <citation type="submission" date="2022-06" db="EMBL/GenBank/DDBJ databases">
        <title>Sequencing the genomes of 1000 actinobacteria strains.</title>
        <authorList>
            <person name="Klenk H.-P."/>
        </authorList>
    </citation>
    <scope>NUCLEOTIDE SEQUENCE</scope>
    <source>
        <strain evidence="6">DSM 46694</strain>
    </source>
</reference>
<evidence type="ECO:0000256" key="3">
    <source>
        <dbReference type="ARBA" id="ARBA00023163"/>
    </source>
</evidence>
<dbReference type="InterPro" id="IPR050109">
    <property type="entry name" value="HTH-type_TetR-like_transc_reg"/>
</dbReference>
<gene>
    <name evidence="6" type="ORF">HD597_007017</name>
</gene>
<feature type="DNA-binding region" description="H-T-H motif" evidence="4">
    <location>
        <begin position="31"/>
        <end position="50"/>
    </location>
</feature>
<dbReference type="Gene3D" id="1.10.357.10">
    <property type="entry name" value="Tetracycline Repressor, domain 2"/>
    <property type="match status" value="1"/>
</dbReference>